<protein>
    <submittedName>
        <fullName evidence="1">Uncharacterized protein</fullName>
    </submittedName>
</protein>
<sequence length="104" mass="11218">GNSYNHSTGTDSGVPPLTATRLLFLAREQPKPHNQSKAHLRVVRGETVMLGFRVGGGGCSVREGHRAAHGDSPLKGGRKKQGFTAASHLSRRLYLNCKFEALLP</sequence>
<organism evidence="1 2">
    <name type="scientific">Ambrosia artemisiifolia</name>
    <name type="common">Common ragweed</name>
    <dbReference type="NCBI Taxonomy" id="4212"/>
    <lineage>
        <taxon>Eukaryota</taxon>
        <taxon>Viridiplantae</taxon>
        <taxon>Streptophyta</taxon>
        <taxon>Embryophyta</taxon>
        <taxon>Tracheophyta</taxon>
        <taxon>Spermatophyta</taxon>
        <taxon>Magnoliopsida</taxon>
        <taxon>eudicotyledons</taxon>
        <taxon>Gunneridae</taxon>
        <taxon>Pentapetalae</taxon>
        <taxon>asterids</taxon>
        <taxon>campanulids</taxon>
        <taxon>Asterales</taxon>
        <taxon>Asteraceae</taxon>
        <taxon>Asteroideae</taxon>
        <taxon>Heliantheae alliance</taxon>
        <taxon>Heliantheae</taxon>
        <taxon>Ambrosia</taxon>
    </lineage>
</organism>
<dbReference type="AlphaFoldDB" id="A0AAD5DBY3"/>
<accession>A0AAD5DBY3</accession>
<gene>
    <name evidence="1" type="ORF">M8C21_009988</name>
</gene>
<comment type="caution">
    <text evidence="1">The sequence shown here is derived from an EMBL/GenBank/DDBJ whole genome shotgun (WGS) entry which is preliminary data.</text>
</comment>
<dbReference type="Proteomes" id="UP001206925">
    <property type="component" value="Unassembled WGS sequence"/>
</dbReference>
<dbReference type="EMBL" id="JAMZMK010000214">
    <property type="protein sequence ID" value="KAI7756944.1"/>
    <property type="molecule type" value="Genomic_DNA"/>
</dbReference>
<name>A0AAD5DBY3_AMBAR</name>
<feature type="non-terminal residue" evidence="1">
    <location>
        <position position="104"/>
    </location>
</feature>
<proteinExistence type="predicted"/>
<reference evidence="1" key="1">
    <citation type="submission" date="2022-06" db="EMBL/GenBank/DDBJ databases">
        <title>Uncovering the hologenomic basis of an extraordinary plant invasion.</title>
        <authorList>
            <person name="Bieker V.C."/>
            <person name="Martin M.D."/>
            <person name="Gilbert T."/>
            <person name="Hodgins K."/>
            <person name="Battlay P."/>
            <person name="Petersen B."/>
            <person name="Wilson J."/>
        </authorList>
    </citation>
    <scope>NUCLEOTIDE SEQUENCE</scope>
    <source>
        <strain evidence="1">AA19_3_7</strain>
        <tissue evidence="1">Leaf</tissue>
    </source>
</reference>
<evidence type="ECO:0000313" key="2">
    <source>
        <dbReference type="Proteomes" id="UP001206925"/>
    </source>
</evidence>
<evidence type="ECO:0000313" key="1">
    <source>
        <dbReference type="EMBL" id="KAI7756944.1"/>
    </source>
</evidence>
<keyword evidence="2" id="KW-1185">Reference proteome</keyword>